<reference evidence="1 2" key="1">
    <citation type="submission" date="2016-11" db="EMBL/GenBank/DDBJ databases">
        <title>Description of two novel members of the family Erysipelotrichaceae: Ileibacterium lipovorans gen. nov., sp. nov. and Dubosiella newyorkensis, gen. nov., sp. nov.</title>
        <authorList>
            <person name="Cox L.M."/>
            <person name="Sohn J."/>
            <person name="Tyrrell K.L."/>
            <person name="Citron D.M."/>
            <person name="Lawson P.A."/>
            <person name="Patel N.B."/>
            <person name="Iizumi T."/>
            <person name="Perez-Perez G.I."/>
            <person name="Goldstein E.J."/>
            <person name="Blaser M.J."/>
        </authorList>
    </citation>
    <scope>NUCLEOTIDE SEQUENCE [LARGE SCALE GENOMIC DNA]</scope>
    <source>
        <strain evidence="1 2">NYU-BL-A3</strain>
    </source>
</reference>
<evidence type="ECO:0000313" key="1">
    <source>
        <dbReference type="EMBL" id="OLU38530.1"/>
    </source>
</evidence>
<accession>A0A1U7NF00</accession>
<keyword evidence="2" id="KW-1185">Reference proteome</keyword>
<sequence length="66" mass="7985">MIHIYHRTLFPYPARYQLPDGTGFFPFAFFAENIMTDDLKKLFPFYCQCPQKYKKPVFWTRSSKPL</sequence>
<name>A0A1U7NF00_9FIRM</name>
<dbReference type="EMBL" id="MPJW01000162">
    <property type="protein sequence ID" value="OLU38530.1"/>
    <property type="molecule type" value="Genomic_DNA"/>
</dbReference>
<protein>
    <submittedName>
        <fullName evidence="1">Uncharacterized protein</fullName>
    </submittedName>
</protein>
<dbReference type="Proteomes" id="UP000186341">
    <property type="component" value="Unassembled WGS sequence"/>
</dbReference>
<comment type="caution">
    <text evidence="1">The sequence shown here is derived from an EMBL/GenBank/DDBJ whole genome shotgun (WGS) entry which is preliminary data.</text>
</comment>
<proteinExistence type="predicted"/>
<organism evidence="1 2">
    <name type="scientific">Ileibacterium valens</name>
    <dbReference type="NCBI Taxonomy" id="1862668"/>
    <lineage>
        <taxon>Bacteria</taxon>
        <taxon>Bacillati</taxon>
        <taxon>Bacillota</taxon>
        <taxon>Erysipelotrichia</taxon>
        <taxon>Erysipelotrichales</taxon>
        <taxon>Erysipelotrichaceae</taxon>
        <taxon>Ileibacterium</taxon>
    </lineage>
</organism>
<gene>
    <name evidence="1" type="ORF">BO222_08190</name>
</gene>
<dbReference type="AlphaFoldDB" id="A0A1U7NF00"/>
<evidence type="ECO:0000313" key="2">
    <source>
        <dbReference type="Proteomes" id="UP000186341"/>
    </source>
</evidence>